<name>A0A1L7RHX4_9ACTO</name>
<accession>A0A1L7RHX4</accession>
<reference evidence="2" key="1">
    <citation type="submission" date="2014-07" db="EMBL/GenBank/DDBJ databases">
        <authorList>
            <person name="Zhang J.E."/>
            <person name="Yang H."/>
            <person name="Guo J."/>
            <person name="Deng Z."/>
            <person name="Luo H."/>
            <person name="Luo M."/>
            <person name="Zhao B."/>
        </authorList>
    </citation>
    <scope>NUCLEOTIDE SEQUENCE</scope>
    <source>
        <strain evidence="2">AM4</strain>
    </source>
</reference>
<feature type="region of interest" description="Disordered" evidence="1">
    <location>
        <begin position="473"/>
        <end position="527"/>
    </location>
</feature>
<proteinExistence type="predicted"/>
<dbReference type="AlphaFoldDB" id="A0A1L7RHX4"/>
<organism evidence="2">
    <name type="scientific">Actinomyces succiniciruminis</name>
    <dbReference type="NCBI Taxonomy" id="1522002"/>
    <lineage>
        <taxon>Bacteria</taxon>
        <taxon>Bacillati</taxon>
        <taxon>Actinomycetota</taxon>
        <taxon>Actinomycetes</taxon>
        <taxon>Actinomycetales</taxon>
        <taxon>Actinomycetaceae</taxon>
        <taxon>Actinomyces</taxon>
    </lineage>
</organism>
<evidence type="ECO:0000256" key="1">
    <source>
        <dbReference type="SAM" id="MobiDB-lite"/>
    </source>
</evidence>
<dbReference type="RefSeq" id="WP_210580126.1">
    <property type="nucleotide sequence ID" value="NZ_LK995500.1"/>
</dbReference>
<gene>
    <name evidence="2" type="ORF">AAM4_1474</name>
</gene>
<dbReference type="EMBL" id="LK995500">
    <property type="protein sequence ID" value="CED91306.1"/>
    <property type="molecule type" value="Genomic_DNA"/>
</dbReference>
<evidence type="ECO:0000313" key="2">
    <source>
        <dbReference type="EMBL" id="CED91306.1"/>
    </source>
</evidence>
<protein>
    <submittedName>
        <fullName evidence="2">Uncharacterized protein</fullName>
    </submittedName>
</protein>
<sequence>MSLRDASSRVAIAMVPLITTRSSRNLDAAGVELAAVTQAAVRTMAWRMVTAATREVHSPQRRAQRWVQSRALTALDTSPATLLRDMLQDDLVRIRWTPDVRHTGTSAIRPLSDILTDQADTPQADAWRRVMAAALSSEQDAAAFQFRDRQLEGLTRDDMPLDDAQRWAMVADAAAIAAASSALDADLVVAAGHHDRGIETIFEASSTSGLRAVADRALQIAQAGPLPDWGTAASDDAAAARRRAALPQYTPPARVQPVQVTDAWTAVEAARGMPALISQSDGITPAQARRLCRRQSQLLTYAGRVLAQADPGRAAVAARMASPLRMVVGRGDTASLVPGSMALEQQQAGIVQALRQSRGDERAAQAICAAIVDHTPDTIRSLDDRVRREITAGRWAIADGTSRDESMWVPTSQRPRYIPTISGHLQRAREGVDAIAAQAPGRQPVALRSARDVLSPDLTTMQRPVRPGVVVAGGHAQEQARTESPAQERTQAIFDLARGRSASTGEAAAEPQRRPPQPPEAGQRHTL</sequence>